<keyword evidence="9" id="KW-1185">Reference proteome</keyword>
<dbReference type="Pfam" id="PF12796">
    <property type="entry name" value="Ank_2"/>
    <property type="match status" value="1"/>
</dbReference>
<evidence type="ECO:0008006" key="11">
    <source>
        <dbReference type="Google" id="ProtNLM"/>
    </source>
</evidence>
<dbReference type="PANTHER" id="PTHR24198">
    <property type="entry name" value="ANKYRIN REPEAT AND PROTEIN KINASE DOMAIN-CONTAINING PROTEIN"/>
    <property type="match status" value="1"/>
</dbReference>
<dbReference type="Proteomes" id="UP000663842">
    <property type="component" value="Unassembled WGS sequence"/>
</dbReference>
<sequence length="231" mass="26143">MLTENNFHHHNGGSVVPQHRVHYAPYQHPTYSGKLPQQQQQQQQQQQNDIQTPKFDLHNAVRTNDVAGIIRLHGRLRQQPLVADTCLLDSSGHTPLYTAIAIGRLAMVDLLLHLGHNPYCISVTRESALNVAITYGRLDIIDYLLSRGFPIDYAGFENKTPLERAIECNQGSVVVTLLKHGVDWRHYDEQRKTGDMSLIEWALAHEHPQVLGVLIDLYGDDESVFNQIGML</sequence>
<evidence type="ECO:0000256" key="1">
    <source>
        <dbReference type="ARBA" id="ARBA00022737"/>
    </source>
</evidence>
<evidence type="ECO:0000313" key="6">
    <source>
        <dbReference type="EMBL" id="CAF2203497.1"/>
    </source>
</evidence>
<dbReference type="EMBL" id="CAJNRG010014070">
    <property type="protein sequence ID" value="CAF2152908.1"/>
    <property type="molecule type" value="Genomic_DNA"/>
</dbReference>
<accession>A0A816XWA9</accession>
<keyword evidence="1" id="KW-0677">Repeat</keyword>
<feature type="repeat" description="ANK" evidence="3">
    <location>
        <begin position="91"/>
        <end position="117"/>
    </location>
</feature>
<evidence type="ECO:0000256" key="3">
    <source>
        <dbReference type="PROSITE-ProRule" id="PRU00023"/>
    </source>
</evidence>
<feature type="region of interest" description="Disordered" evidence="4">
    <location>
        <begin position="26"/>
        <end position="49"/>
    </location>
</feature>
<proteinExistence type="predicted"/>
<evidence type="ECO:0000256" key="2">
    <source>
        <dbReference type="ARBA" id="ARBA00023043"/>
    </source>
</evidence>
<dbReference type="Proteomes" id="UP000663866">
    <property type="component" value="Unassembled WGS sequence"/>
</dbReference>
<dbReference type="EMBL" id="CAJNRF010016426">
    <property type="protein sequence ID" value="CAF2203497.1"/>
    <property type="molecule type" value="Genomic_DNA"/>
</dbReference>
<evidence type="ECO:0000313" key="10">
    <source>
        <dbReference type="Proteomes" id="UP000663887"/>
    </source>
</evidence>
<dbReference type="PROSITE" id="PS50088">
    <property type="entry name" value="ANK_REPEAT"/>
    <property type="match status" value="1"/>
</dbReference>
<evidence type="ECO:0000313" key="9">
    <source>
        <dbReference type="Proteomes" id="UP000663866"/>
    </source>
</evidence>
<dbReference type="InterPro" id="IPR002110">
    <property type="entry name" value="Ankyrin_rpt"/>
</dbReference>
<dbReference type="InterPro" id="IPR036770">
    <property type="entry name" value="Ankyrin_rpt-contain_sf"/>
</dbReference>
<dbReference type="Gene3D" id="1.25.40.20">
    <property type="entry name" value="Ankyrin repeat-containing domain"/>
    <property type="match status" value="1"/>
</dbReference>
<dbReference type="EMBL" id="CAJOBG010001220">
    <property type="protein sequence ID" value="CAF3907431.1"/>
    <property type="molecule type" value="Genomic_DNA"/>
</dbReference>
<protein>
    <recommendedName>
        <fullName evidence="11">Ankyrin</fullName>
    </recommendedName>
</protein>
<keyword evidence="2 3" id="KW-0040">ANK repeat</keyword>
<comment type="caution">
    <text evidence="5">The sequence shown here is derived from an EMBL/GenBank/DDBJ whole genome shotgun (WGS) entry which is preliminary data.</text>
</comment>
<dbReference type="PANTHER" id="PTHR24198:SF165">
    <property type="entry name" value="ANKYRIN REPEAT-CONTAINING PROTEIN-RELATED"/>
    <property type="match status" value="1"/>
</dbReference>
<dbReference type="SMART" id="SM00248">
    <property type="entry name" value="ANK"/>
    <property type="match status" value="4"/>
</dbReference>
<organism evidence="5 10">
    <name type="scientific">Rotaria magnacalcarata</name>
    <dbReference type="NCBI Taxonomy" id="392030"/>
    <lineage>
        <taxon>Eukaryota</taxon>
        <taxon>Metazoa</taxon>
        <taxon>Spiralia</taxon>
        <taxon>Gnathifera</taxon>
        <taxon>Rotifera</taxon>
        <taxon>Eurotatoria</taxon>
        <taxon>Bdelloidea</taxon>
        <taxon>Philodinida</taxon>
        <taxon>Philodinidae</taxon>
        <taxon>Rotaria</taxon>
    </lineage>
</organism>
<feature type="compositionally biased region" description="Low complexity" evidence="4">
    <location>
        <begin position="37"/>
        <end position="47"/>
    </location>
</feature>
<evidence type="ECO:0000313" key="5">
    <source>
        <dbReference type="EMBL" id="CAF2152908.1"/>
    </source>
</evidence>
<evidence type="ECO:0000313" key="8">
    <source>
        <dbReference type="EMBL" id="CAF3945436.1"/>
    </source>
</evidence>
<dbReference type="EMBL" id="CAJOBF010001387">
    <property type="protein sequence ID" value="CAF3945436.1"/>
    <property type="molecule type" value="Genomic_DNA"/>
</dbReference>
<dbReference type="SUPFAM" id="SSF48403">
    <property type="entry name" value="Ankyrin repeat"/>
    <property type="match status" value="1"/>
</dbReference>
<gene>
    <name evidence="7" type="ORF">OVN521_LOCUS9845</name>
    <name evidence="8" type="ORF">UXM345_LOCUS13018</name>
    <name evidence="6" type="ORF">WKI299_LOCUS34625</name>
    <name evidence="5" type="ORF">XDN619_LOCUS28956</name>
</gene>
<evidence type="ECO:0000313" key="7">
    <source>
        <dbReference type="EMBL" id="CAF3907431.1"/>
    </source>
</evidence>
<dbReference type="Proteomes" id="UP000663856">
    <property type="component" value="Unassembled WGS sequence"/>
</dbReference>
<reference evidence="5" key="1">
    <citation type="submission" date="2021-02" db="EMBL/GenBank/DDBJ databases">
        <authorList>
            <person name="Nowell W R."/>
        </authorList>
    </citation>
    <scope>NUCLEOTIDE SEQUENCE</scope>
</reference>
<evidence type="ECO:0000256" key="4">
    <source>
        <dbReference type="SAM" id="MobiDB-lite"/>
    </source>
</evidence>
<dbReference type="PROSITE" id="PS50297">
    <property type="entry name" value="ANK_REP_REGION"/>
    <property type="match status" value="1"/>
</dbReference>
<dbReference type="AlphaFoldDB" id="A0A816XWA9"/>
<dbReference type="Proteomes" id="UP000663887">
    <property type="component" value="Unassembled WGS sequence"/>
</dbReference>
<name>A0A816XWA9_9BILA</name>